<dbReference type="PANTHER" id="PTHR34482">
    <property type="entry name" value="DNA DAMAGE-INDUCIBLE PROTEIN 1-LIKE"/>
    <property type="match status" value="1"/>
</dbReference>
<organism evidence="2 3">
    <name type="scientific">Vitis vinifera</name>
    <name type="common">Grape</name>
    <dbReference type="NCBI Taxonomy" id="29760"/>
    <lineage>
        <taxon>Eukaryota</taxon>
        <taxon>Viridiplantae</taxon>
        <taxon>Streptophyta</taxon>
        <taxon>Embryophyta</taxon>
        <taxon>Tracheophyta</taxon>
        <taxon>Spermatophyta</taxon>
        <taxon>Magnoliopsida</taxon>
        <taxon>eudicotyledons</taxon>
        <taxon>Gunneridae</taxon>
        <taxon>Pentapetalae</taxon>
        <taxon>rosids</taxon>
        <taxon>Vitales</taxon>
        <taxon>Vitaceae</taxon>
        <taxon>Viteae</taxon>
        <taxon>Vitis</taxon>
    </lineage>
</organism>
<name>A0ABY9BEK5_VITVI</name>
<evidence type="ECO:0000259" key="1">
    <source>
        <dbReference type="Pfam" id="PF03732"/>
    </source>
</evidence>
<feature type="domain" description="Retrotransposon gag" evidence="1">
    <location>
        <begin position="21"/>
        <end position="115"/>
    </location>
</feature>
<dbReference type="PANTHER" id="PTHR34482:SF49">
    <property type="entry name" value="RETROTRANSPOSON GAG DOMAIN-CONTAINING PROTEIN"/>
    <property type="match status" value="1"/>
</dbReference>
<dbReference type="EMBL" id="CP126648">
    <property type="protein sequence ID" value="WJZ81248.1"/>
    <property type="molecule type" value="Genomic_DNA"/>
</dbReference>
<dbReference type="Pfam" id="PF03732">
    <property type="entry name" value="Retrotrans_gag"/>
    <property type="match status" value="1"/>
</dbReference>
<proteinExistence type="predicted"/>
<dbReference type="InterPro" id="IPR005162">
    <property type="entry name" value="Retrotrans_gag_dom"/>
</dbReference>
<dbReference type="Proteomes" id="UP001227230">
    <property type="component" value="Chromosome 1"/>
</dbReference>
<sequence>MKEIKKILDVMAMPEESKVSLASFMLRDEADNWWDMIKTTQDVTKMVWMQFEELLLSNYFPKVVRRQKRAEFIHLVQRNMTVTEHAAKFTQLSRYAPNVVTDEQMRAKQFQEGLRLNIRAQVAPFMLRTYSEVVARALVIEREMGEAHRLRSRNSSIVGLQIGARDQGDVMNVVRWDILGGSAQNFNDLHTSHLNDSFSR</sequence>
<reference evidence="2 3" key="1">
    <citation type="journal article" date="2023" name="Hortic Res">
        <title>The complete reference genome for grapevine (Vitis vinifera L.) genetics and breeding.</title>
        <authorList>
            <person name="Shi X."/>
            <person name="Cao S."/>
            <person name="Wang X."/>
            <person name="Huang S."/>
            <person name="Wang Y."/>
            <person name="Liu Z."/>
            <person name="Liu W."/>
            <person name="Leng X."/>
            <person name="Peng Y."/>
            <person name="Wang N."/>
            <person name="Wang Y."/>
            <person name="Ma Z."/>
            <person name="Xu X."/>
            <person name="Zhang F."/>
            <person name="Xue H."/>
            <person name="Zhong H."/>
            <person name="Wang Y."/>
            <person name="Zhang K."/>
            <person name="Velt A."/>
            <person name="Avia K."/>
            <person name="Holtgrawe D."/>
            <person name="Grimplet J."/>
            <person name="Matus J.T."/>
            <person name="Ware D."/>
            <person name="Wu X."/>
            <person name="Wang H."/>
            <person name="Liu C."/>
            <person name="Fang Y."/>
            <person name="Rustenholz C."/>
            <person name="Cheng Z."/>
            <person name="Xiao H."/>
            <person name="Zhou Y."/>
        </authorList>
    </citation>
    <scope>NUCLEOTIDE SEQUENCE [LARGE SCALE GENOMIC DNA]</scope>
    <source>
        <strain evidence="3">cv. Pinot noir / PN40024</strain>
        <tissue evidence="2">Leaf</tissue>
    </source>
</reference>
<protein>
    <recommendedName>
        <fullName evidence="1">Retrotransposon gag domain-containing protein</fullName>
    </recommendedName>
</protein>
<evidence type="ECO:0000313" key="3">
    <source>
        <dbReference type="Proteomes" id="UP001227230"/>
    </source>
</evidence>
<gene>
    <name evidence="2" type="ORF">VitviT2T_001099</name>
</gene>
<keyword evidence="3" id="KW-1185">Reference proteome</keyword>
<evidence type="ECO:0000313" key="2">
    <source>
        <dbReference type="EMBL" id="WJZ81248.1"/>
    </source>
</evidence>
<accession>A0ABY9BEK5</accession>